<dbReference type="Pfam" id="PF04055">
    <property type="entry name" value="Radical_SAM"/>
    <property type="match status" value="1"/>
</dbReference>
<evidence type="ECO:0000256" key="5">
    <source>
        <dbReference type="ARBA" id="ARBA00023014"/>
    </source>
</evidence>
<comment type="caution">
    <text evidence="7">The sequence shown here is derived from an EMBL/GenBank/DDBJ whole genome shotgun (WGS) entry which is preliminary data.</text>
</comment>
<dbReference type="PROSITE" id="PS51918">
    <property type="entry name" value="RADICAL_SAM"/>
    <property type="match status" value="1"/>
</dbReference>
<dbReference type="GO" id="GO:0003824">
    <property type="term" value="F:catalytic activity"/>
    <property type="evidence" value="ECO:0007669"/>
    <property type="project" value="InterPro"/>
</dbReference>
<evidence type="ECO:0000313" key="7">
    <source>
        <dbReference type="EMBL" id="MBC5721783.1"/>
    </source>
</evidence>
<comment type="cofactor">
    <cofactor evidence="1">
        <name>[4Fe-4S] cluster</name>
        <dbReference type="ChEBI" id="CHEBI:49883"/>
    </cofactor>
</comment>
<evidence type="ECO:0000256" key="2">
    <source>
        <dbReference type="ARBA" id="ARBA00022691"/>
    </source>
</evidence>
<dbReference type="SFLD" id="SFLDG01082">
    <property type="entry name" value="B12-binding_domain_containing"/>
    <property type="match status" value="1"/>
</dbReference>
<dbReference type="SUPFAM" id="SSF102114">
    <property type="entry name" value="Radical SAM enzymes"/>
    <property type="match status" value="1"/>
</dbReference>
<gene>
    <name evidence="7" type="ORF">H8S11_02970</name>
</gene>
<dbReference type="InterPro" id="IPR051198">
    <property type="entry name" value="BchE-like"/>
</dbReference>
<dbReference type="CDD" id="cd01335">
    <property type="entry name" value="Radical_SAM"/>
    <property type="match status" value="1"/>
</dbReference>
<name>A0A8J6J8D6_9FIRM</name>
<dbReference type="GO" id="GO:0051536">
    <property type="term" value="F:iron-sulfur cluster binding"/>
    <property type="evidence" value="ECO:0007669"/>
    <property type="project" value="UniProtKB-KW"/>
</dbReference>
<proteinExistence type="predicted"/>
<evidence type="ECO:0000256" key="3">
    <source>
        <dbReference type="ARBA" id="ARBA00022723"/>
    </source>
</evidence>
<dbReference type="InterPro" id="IPR013785">
    <property type="entry name" value="Aldolase_TIM"/>
</dbReference>
<dbReference type="InterPro" id="IPR058240">
    <property type="entry name" value="rSAM_sf"/>
</dbReference>
<dbReference type="PANTHER" id="PTHR43409">
    <property type="entry name" value="ANAEROBIC MAGNESIUM-PROTOPORPHYRIN IX MONOMETHYL ESTER CYCLASE-RELATED"/>
    <property type="match status" value="1"/>
</dbReference>
<dbReference type="InterPro" id="IPR006638">
    <property type="entry name" value="Elp3/MiaA/NifB-like_rSAM"/>
</dbReference>
<dbReference type="SFLD" id="SFLDG01095">
    <property type="entry name" value="Uncharacterised_Radical_SAM_Su"/>
    <property type="match status" value="1"/>
</dbReference>
<feature type="domain" description="Radical SAM core" evidence="6">
    <location>
        <begin position="12"/>
        <end position="245"/>
    </location>
</feature>
<dbReference type="Gene3D" id="3.20.20.70">
    <property type="entry name" value="Aldolase class I"/>
    <property type="match status" value="1"/>
</dbReference>
<dbReference type="EMBL" id="JACOPO010000001">
    <property type="protein sequence ID" value="MBC5721783.1"/>
    <property type="molecule type" value="Genomic_DNA"/>
</dbReference>
<sequence length="295" mass="33285">MRYDSDLLYRPPGEWRSYLLQCTIGCSNNQCTFCGMYKSKQFRIRPTEEILEDIDMARDYYGPGLQRVFLMDGDAIIIKTEEMLRILKKLYDTFPHLEKVTVYAGPRSTLSKSPEELRTLHEAGLSRAYLGVESGSDTVLRFIRKGVTADQMLLAGQRLVEAGIDLWVTIILGMTGARGEGGDWREHILSTAKMINAMKPRHLSAMTFAPAKGTPLGEDVLAGRFEVCSADHVLEECRLLIENLDVDPLHFTSNHASNYLPLKGGLPEDREKFLSMIDQALEGKIRLRKTLDRGI</sequence>
<keyword evidence="2" id="KW-0949">S-adenosyl-L-methionine</keyword>
<keyword evidence="4" id="KW-0408">Iron</keyword>
<evidence type="ECO:0000256" key="4">
    <source>
        <dbReference type="ARBA" id="ARBA00023004"/>
    </source>
</evidence>
<organism evidence="7 8">
    <name type="scientific">Flintibacter hominis</name>
    <dbReference type="NCBI Taxonomy" id="2763048"/>
    <lineage>
        <taxon>Bacteria</taxon>
        <taxon>Bacillati</taxon>
        <taxon>Bacillota</taxon>
        <taxon>Clostridia</taxon>
        <taxon>Eubacteriales</taxon>
        <taxon>Flintibacter</taxon>
    </lineage>
</organism>
<dbReference type="Proteomes" id="UP000628736">
    <property type="component" value="Unassembled WGS sequence"/>
</dbReference>
<evidence type="ECO:0000259" key="6">
    <source>
        <dbReference type="PROSITE" id="PS51918"/>
    </source>
</evidence>
<dbReference type="RefSeq" id="WP_186852116.1">
    <property type="nucleotide sequence ID" value="NZ_JACOPO010000001.1"/>
</dbReference>
<reference evidence="7" key="1">
    <citation type="submission" date="2020-08" db="EMBL/GenBank/DDBJ databases">
        <title>Genome public.</title>
        <authorList>
            <person name="Liu C."/>
            <person name="Sun Q."/>
        </authorList>
    </citation>
    <scope>NUCLEOTIDE SEQUENCE</scope>
    <source>
        <strain evidence="7">NSJ-23</strain>
    </source>
</reference>
<dbReference type="InterPro" id="IPR007197">
    <property type="entry name" value="rSAM"/>
</dbReference>
<dbReference type="AlphaFoldDB" id="A0A8J6J8D6"/>
<keyword evidence="3" id="KW-0479">Metal-binding</keyword>
<keyword evidence="8" id="KW-1185">Reference proteome</keyword>
<dbReference type="PANTHER" id="PTHR43409:SF4">
    <property type="entry name" value="RADICAL SAM SUPERFAMILY PROTEIN"/>
    <property type="match status" value="1"/>
</dbReference>
<dbReference type="SFLD" id="SFLDS00029">
    <property type="entry name" value="Radical_SAM"/>
    <property type="match status" value="1"/>
</dbReference>
<dbReference type="SMART" id="SM00729">
    <property type="entry name" value="Elp3"/>
    <property type="match status" value="1"/>
</dbReference>
<evidence type="ECO:0000313" key="8">
    <source>
        <dbReference type="Proteomes" id="UP000628736"/>
    </source>
</evidence>
<keyword evidence="5" id="KW-0411">Iron-sulfur</keyword>
<dbReference type="GO" id="GO:0046872">
    <property type="term" value="F:metal ion binding"/>
    <property type="evidence" value="ECO:0007669"/>
    <property type="project" value="UniProtKB-KW"/>
</dbReference>
<accession>A0A8J6J8D6</accession>
<protein>
    <submittedName>
        <fullName evidence="7">Radical SAM protein</fullName>
    </submittedName>
</protein>
<evidence type="ECO:0000256" key="1">
    <source>
        <dbReference type="ARBA" id="ARBA00001966"/>
    </source>
</evidence>